<dbReference type="CDD" id="cd05233">
    <property type="entry name" value="SDR_c"/>
    <property type="match status" value="1"/>
</dbReference>
<dbReference type="RefSeq" id="WP_368499944.1">
    <property type="nucleotide sequence ID" value="NZ_CP162513.1"/>
</dbReference>
<evidence type="ECO:0000256" key="1">
    <source>
        <dbReference type="ARBA" id="ARBA00006484"/>
    </source>
</evidence>
<dbReference type="AlphaFoldDB" id="A0AB39BN70"/>
<dbReference type="GO" id="GO:0016491">
    <property type="term" value="F:oxidoreductase activity"/>
    <property type="evidence" value="ECO:0007669"/>
    <property type="project" value="UniProtKB-KW"/>
</dbReference>
<dbReference type="EC" id="1.1.1.-" evidence="3"/>
<dbReference type="EMBL" id="CP162513">
    <property type="protein sequence ID" value="XDI07581.1"/>
    <property type="molecule type" value="Genomic_DNA"/>
</dbReference>
<dbReference type="FunFam" id="3.40.50.720:FF:000084">
    <property type="entry name" value="Short-chain dehydrogenase reductase"/>
    <property type="match status" value="1"/>
</dbReference>
<protein>
    <submittedName>
        <fullName evidence="3">SDR family NAD(P)-dependent oxidoreductase</fullName>
        <ecNumber evidence="3">1.1.1.-</ecNumber>
    </submittedName>
</protein>
<name>A0AB39BN70_9MICO</name>
<geneLocation type="plasmid" evidence="3">
    <name>unnamed2</name>
</geneLocation>
<dbReference type="Pfam" id="PF13561">
    <property type="entry name" value="adh_short_C2"/>
    <property type="match status" value="1"/>
</dbReference>
<dbReference type="Gene3D" id="3.40.50.720">
    <property type="entry name" value="NAD(P)-binding Rossmann-like Domain"/>
    <property type="match status" value="1"/>
</dbReference>
<dbReference type="PRINTS" id="PR00081">
    <property type="entry name" value="GDHRDH"/>
</dbReference>
<organism evidence="3">
    <name type="scientific">Herbiconiux sp. A18JL235</name>
    <dbReference type="NCBI Taxonomy" id="3152363"/>
    <lineage>
        <taxon>Bacteria</taxon>
        <taxon>Bacillati</taxon>
        <taxon>Actinomycetota</taxon>
        <taxon>Actinomycetes</taxon>
        <taxon>Micrococcales</taxon>
        <taxon>Microbacteriaceae</taxon>
        <taxon>Herbiconiux</taxon>
    </lineage>
</organism>
<evidence type="ECO:0000256" key="2">
    <source>
        <dbReference type="ARBA" id="ARBA00023002"/>
    </source>
</evidence>
<dbReference type="InterPro" id="IPR036291">
    <property type="entry name" value="NAD(P)-bd_dom_sf"/>
</dbReference>
<dbReference type="InterPro" id="IPR050259">
    <property type="entry name" value="SDR"/>
</dbReference>
<keyword evidence="2 3" id="KW-0560">Oxidoreductase</keyword>
<keyword evidence="3" id="KW-0614">Plasmid</keyword>
<dbReference type="InterPro" id="IPR002347">
    <property type="entry name" value="SDR_fam"/>
</dbReference>
<dbReference type="SUPFAM" id="SSF51735">
    <property type="entry name" value="NAD(P)-binding Rossmann-fold domains"/>
    <property type="match status" value="1"/>
</dbReference>
<dbReference type="PANTHER" id="PTHR42879:SF2">
    <property type="entry name" value="3-OXOACYL-[ACYL-CARRIER-PROTEIN] REDUCTASE FABG"/>
    <property type="match status" value="1"/>
</dbReference>
<dbReference type="PRINTS" id="PR00080">
    <property type="entry name" value="SDRFAMILY"/>
</dbReference>
<comment type="similarity">
    <text evidence="1">Belongs to the short-chain dehydrogenases/reductases (SDR) family.</text>
</comment>
<accession>A0AB39BN70</accession>
<evidence type="ECO:0000313" key="3">
    <source>
        <dbReference type="EMBL" id="XDI07581.1"/>
    </source>
</evidence>
<sequence>MKKLEGRVAVVTGAARGIGREIAKHLADDGADIAVIDVAVADETVAAVTSAGRRGIGVVADVTDPDALAAAAERIGRELGDVSIIVNNAGLHPHQTSIDELDYELWQRTMRVNVDSMLLTVKAFLPQLRRTGTGRIINMSSSVVNVAPVGGVHYIASKAAVVGLTRGLARELGPDSITVNAIAPSIVQTPGLAGTGISDEIIDAVLSQQIVKDFTTPADLVGLVGYLCTHEARLFTGQHFHLDGGIVLSD</sequence>
<reference evidence="3" key="1">
    <citation type="submission" date="2024-05" db="EMBL/GenBank/DDBJ databases">
        <title>Herbiconiux sp. A18JL235.</title>
        <authorList>
            <person name="Zhang G."/>
        </authorList>
    </citation>
    <scope>NUCLEOTIDE SEQUENCE</scope>
    <source>
        <strain evidence="3">A18JL235</strain>
        <plasmid evidence="3">unnamed2</plasmid>
    </source>
</reference>
<proteinExistence type="inferred from homology"/>
<gene>
    <name evidence="3" type="ORF">ABFY20_20215</name>
</gene>
<dbReference type="PANTHER" id="PTHR42879">
    <property type="entry name" value="3-OXOACYL-(ACYL-CARRIER-PROTEIN) REDUCTASE"/>
    <property type="match status" value="1"/>
</dbReference>